<reference evidence="1" key="1">
    <citation type="journal article" date="2015" name="PeerJ">
        <title>First genomic representation of candidate bacterial phylum KSB3 points to enhanced environmental sensing as a trigger of wastewater bulking.</title>
        <authorList>
            <person name="Sekiguchi Y."/>
            <person name="Ohashi A."/>
            <person name="Parks D.H."/>
            <person name="Yamauchi T."/>
            <person name="Tyson G.W."/>
            <person name="Hugenholtz P."/>
        </authorList>
    </citation>
    <scope>NUCLEOTIDE SEQUENCE [LARGE SCALE GENOMIC DNA]</scope>
</reference>
<accession>A0A0S6VZD9</accession>
<protein>
    <recommendedName>
        <fullName evidence="3">HEPN domain-containing protein</fullName>
    </recommendedName>
</protein>
<evidence type="ECO:0000313" key="2">
    <source>
        <dbReference type="Proteomes" id="UP000030700"/>
    </source>
</evidence>
<dbReference type="HOGENOM" id="CLU_938969_0_0_0"/>
<proteinExistence type="predicted"/>
<keyword evidence="2" id="KW-1185">Reference proteome</keyword>
<evidence type="ECO:0008006" key="3">
    <source>
        <dbReference type="Google" id="ProtNLM"/>
    </source>
</evidence>
<dbReference type="AlphaFoldDB" id="A0A0S6VZD9"/>
<sequence length="296" mass="33772">MSDQSPLFFHAIELLIHSMELFRQANERKYPFIALHLANAAELLLHDRLIDAGHSLNDAVKGTPLSFNKALDLLKKERVKLPERPFLELLHEDRQTLQHRFERPELRTVYRYLDETTEFARRFLHDEYGVELADTLFEFGLNKADIHLFGVLEGQGNVLAFLNKLFDISPESAILQAFNFVEARFADLSFLQAAYLDPHAKKSFLRSSQRSAEFAQLLDKLVEEQLFTAKMIDEMDALRLARNYAVFASPNAQPPDWTQALVVARQMIIALDAAIERKYAAGAAKEPIVEETAGVD</sequence>
<dbReference type="Proteomes" id="UP000030700">
    <property type="component" value="Unassembled WGS sequence"/>
</dbReference>
<evidence type="ECO:0000313" key="1">
    <source>
        <dbReference type="EMBL" id="GAK51059.1"/>
    </source>
</evidence>
<name>A0A0S6VZD9_9BACT</name>
<gene>
    <name evidence="1" type="ORF">U14_02301</name>
</gene>
<dbReference type="EMBL" id="DF820456">
    <property type="protein sequence ID" value="GAK51059.1"/>
    <property type="molecule type" value="Genomic_DNA"/>
</dbReference>
<organism evidence="1">
    <name type="scientific">Candidatus Moduliflexus flocculans</name>
    <dbReference type="NCBI Taxonomy" id="1499966"/>
    <lineage>
        <taxon>Bacteria</taxon>
        <taxon>Candidatus Moduliflexota</taxon>
        <taxon>Candidatus Moduliflexia</taxon>
        <taxon>Candidatus Moduliflexales</taxon>
        <taxon>Candidatus Moduliflexaceae</taxon>
    </lineage>
</organism>